<organism evidence="6 7">
    <name type="scientific">Aquipuribacter hungaricus</name>
    <dbReference type="NCBI Taxonomy" id="545624"/>
    <lineage>
        <taxon>Bacteria</taxon>
        <taxon>Bacillati</taxon>
        <taxon>Actinomycetota</taxon>
        <taxon>Actinomycetes</taxon>
        <taxon>Micrococcales</taxon>
        <taxon>Intrasporangiaceae</taxon>
        <taxon>Aquipuribacter</taxon>
    </lineage>
</organism>
<name>A0ABV7WIG6_9MICO</name>
<evidence type="ECO:0000313" key="6">
    <source>
        <dbReference type="EMBL" id="MFC3688336.1"/>
    </source>
</evidence>
<dbReference type="EMBL" id="JBHRWW010000004">
    <property type="protein sequence ID" value="MFC3688336.1"/>
    <property type="molecule type" value="Genomic_DNA"/>
</dbReference>
<evidence type="ECO:0000256" key="5">
    <source>
        <dbReference type="SAM" id="MobiDB-lite"/>
    </source>
</evidence>
<dbReference type="Gene3D" id="3.40.190.10">
    <property type="entry name" value="Periplasmic binding protein-like II"/>
    <property type="match status" value="2"/>
</dbReference>
<dbReference type="CDD" id="cd13590">
    <property type="entry name" value="PBP2_PotD_PotF_like"/>
    <property type="match status" value="1"/>
</dbReference>
<proteinExistence type="predicted"/>
<accession>A0ABV7WIG6</accession>
<dbReference type="PANTHER" id="PTHR30222:SF17">
    <property type="entry name" value="SPERMIDINE_PUTRESCINE-BINDING PERIPLASMIC PROTEIN"/>
    <property type="match status" value="1"/>
</dbReference>
<dbReference type="PRINTS" id="PR00909">
    <property type="entry name" value="SPERMDNBNDNG"/>
</dbReference>
<evidence type="ECO:0000256" key="4">
    <source>
        <dbReference type="ARBA" id="ARBA00022764"/>
    </source>
</evidence>
<feature type="region of interest" description="Disordered" evidence="5">
    <location>
        <begin position="54"/>
        <end position="73"/>
    </location>
</feature>
<sequence length="415" mass="45002">MSARPLRGRRPDPRTLTPEVRALVRAQLGRRQVLRGGAAAGLGLGLAACGTGGTPSGGGSAGARPSPAQDVSAEDPTLNWANWTLYLDLAEDGETYPSLEAFQEQTGIAVTYSEDIDSNDSFYGRVQGQLANGDDIGQDVVVLTDWMAGRMIRLGYTQELDEANLPNKTNMLANLQDIDFDPGRAHSLPWQSGFSGIAWNKDELPDGLTSVSDLWRPELKGRVEVLDEMRDTMGLLLLEQGVDVSGDWSADDFGAALEVLEEQVSSGQIRQVVGNSYKEDLVSGDAIACVGWSGDITQINFENGDRWGFAIPDAGGMLWTDNMMVPVGSPRKTNAETLMNYYYDPEVAAQVAAWVNYVCPVEGAQEAMVAIDPELAENPFIFPTEEFLSNVYVTRSLTAAEESDFSAQFQEVIGR</sequence>
<reference evidence="7" key="1">
    <citation type="journal article" date="2019" name="Int. J. Syst. Evol. Microbiol.">
        <title>The Global Catalogue of Microorganisms (GCM) 10K type strain sequencing project: providing services to taxonomists for standard genome sequencing and annotation.</title>
        <authorList>
            <consortium name="The Broad Institute Genomics Platform"/>
            <consortium name="The Broad Institute Genome Sequencing Center for Infectious Disease"/>
            <person name="Wu L."/>
            <person name="Ma J."/>
        </authorList>
    </citation>
    <scope>NUCLEOTIDE SEQUENCE [LARGE SCALE GENOMIC DNA]</scope>
    <source>
        <strain evidence="7">NCAIM B.02333</strain>
    </source>
</reference>
<keyword evidence="7" id="KW-1185">Reference proteome</keyword>
<dbReference type="PROSITE" id="PS51318">
    <property type="entry name" value="TAT"/>
    <property type="match status" value="1"/>
</dbReference>
<dbReference type="Pfam" id="PF13416">
    <property type="entry name" value="SBP_bac_8"/>
    <property type="match status" value="1"/>
</dbReference>
<gene>
    <name evidence="6" type="ORF">ACFOLH_08280</name>
</gene>
<dbReference type="RefSeq" id="WP_376984140.1">
    <property type="nucleotide sequence ID" value="NZ_JBHRWW010000004.1"/>
</dbReference>
<protein>
    <submittedName>
        <fullName evidence="6">PotD/PotF family extracellular solute-binding protein</fullName>
    </submittedName>
</protein>
<dbReference type="SUPFAM" id="SSF53850">
    <property type="entry name" value="Periplasmic binding protein-like II"/>
    <property type="match status" value="1"/>
</dbReference>
<evidence type="ECO:0000313" key="7">
    <source>
        <dbReference type="Proteomes" id="UP001595685"/>
    </source>
</evidence>
<evidence type="ECO:0000256" key="3">
    <source>
        <dbReference type="ARBA" id="ARBA00022729"/>
    </source>
</evidence>
<dbReference type="PANTHER" id="PTHR30222">
    <property type="entry name" value="SPERMIDINE/PUTRESCINE-BINDING PERIPLASMIC PROTEIN"/>
    <property type="match status" value="1"/>
</dbReference>
<dbReference type="InterPro" id="IPR006059">
    <property type="entry name" value="SBP"/>
</dbReference>
<dbReference type="InterPro" id="IPR006311">
    <property type="entry name" value="TAT_signal"/>
</dbReference>
<keyword evidence="3" id="KW-0732">Signal</keyword>
<keyword evidence="4" id="KW-0574">Periplasm</keyword>
<keyword evidence="2" id="KW-0813">Transport</keyword>
<evidence type="ECO:0000256" key="2">
    <source>
        <dbReference type="ARBA" id="ARBA00022448"/>
    </source>
</evidence>
<dbReference type="InterPro" id="IPR001188">
    <property type="entry name" value="Sperm_putr-bd"/>
</dbReference>
<evidence type="ECO:0000256" key="1">
    <source>
        <dbReference type="ARBA" id="ARBA00004418"/>
    </source>
</evidence>
<comment type="caution">
    <text evidence="6">The sequence shown here is derived from an EMBL/GenBank/DDBJ whole genome shotgun (WGS) entry which is preliminary data.</text>
</comment>
<dbReference type="Proteomes" id="UP001595685">
    <property type="component" value="Unassembled WGS sequence"/>
</dbReference>
<comment type="subcellular location">
    <subcellularLocation>
        <location evidence="1">Periplasm</location>
    </subcellularLocation>
</comment>